<dbReference type="EMBL" id="JAHWGI010001414">
    <property type="protein sequence ID" value="KAK3930892.1"/>
    <property type="molecule type" value="Genomic_DNA"/>
</dbReference>
<proteinExistence type="predicted"/>
<keyword evidence="2" id="KW-0808">Transferase</keyword>
<evidence type="ECO:0000313" key="3">
    <source>
        <dbReference type="Proteomes" id="UP001219518"/>
    </source>
</evidence>
<name>A0AAE1LUJ3_9NEOP</name>
<dbReference type="AlphaFoldDB" id="A0AAE1LUJ3"/>
<organism evidence="2 3">
    <name type="scientific">Frankliniella fusca</name>
    <dbReference type="NCBI Taxonomy" id="407009"/>
    <lineage>
        <taxon>Eukaryota</taxon>
        <taxon>Metazoa</taxon>
        <taxon>Ecdysozoa</taxon>
        <taxon>Arthropoda</taxon>
        <taxon>Hexapoda</taxon>
        <taxon>Insecta</taxon>
        <taxon>Pterygota</taxon>
        <taxon>Neoptera</taxon>
        <taxon>Paraneoptera</taxon>
        <taxon>Thysanoptera</taxon>
        <taxon>Terebrantia</taxon>
        <taxon>Thripoidea</taxon>
        <taxon>Thripidae</taxon>
        <taxon>Frankliniella</taxon>
    </lineage>
</organism>
<accession>A0AAE1LUJ3</accession>
<comment type="caution">
    <text evidence="2">The sequence shown here is derived from an EMBL/GenBank/DDBJ whole genome shotgun (WGS) entry which is preliminary data.</text>
</comment>
<feature type="compositionally biased region" description="Basic and acidic residues" evidence="1">
    <location>
        <begin position="52"/>
        <end position="61"/>
    </location>
</feature>
<feature type="region of interest" description="Disordered" evidence="1">
    <location>
        <begin position="35"/>
        <end position="75"/>
    </location>
</feature>
<evidence type="ECO:0000256" key="1">
    <source>
        <dbReference type="SAM" id="MobiDB-lite"/>
    </source>
</evidence>
<evidence type="ECO:0000313" key="2">
    <source>
        <dbReference type="EMBL" id="KAK3930892.1"/>
    </source>
</evidence>
<protein>
    <submittedName>
        <fullName evidence="2">Serine/threonine-protein kinase WARTS-like protein</fullName>
    </submittedName>
</protein>
<gene>
    <name evidence="2" type="ORF">KUF71_005872</name>
</gene>
<keyword evidence="2" id="KW-0418">Kinase</keyword>
<reference evidence="2" key="1">
    <citation type="submission" date="2021-07" db="EMBL/GenBank/DDBJ databases">
        <authorList>
            <person name="Catto M.A."/>
            <person name="Jacobson A."/>
            <person name="Kennedy G."/>
            <person name="Labadie P."/>
            <person name="Hunt B.G."/>
            <person name="Srinivasan R."/>
        </authorList>
    </citation>
    <scope>NUCLEOTIDE SEQUENCE</scope>
    <source>
        <strain evidence="2">PL_HMW_Pooled</strain>
        <tissue evidence="2">Head</tissue>
    </source>
</reference>
<keyword evidence="3" id="KW-1185">Reference proteome</keyword>
<reference evidence="2" key="2">
    <citation type="journal article" date="2023" name="BMC Genomics">
        <title>Pest status, molecular evolution, and epigenetic factors derived from the genome assembly of Frankliniella fusca, a thysanopteran phytovirus vector.</title>
        <authorList>
            <person name="Catto M.A."/>
            <person name="Labadie P.E."/>
            <person name="Jacobson A.L."/>
            <person name="Kennedy G.G."/>
            <person name="Srinivasan R."/>
            <person name="Hunt B.G."/>
        </authorList>
    </citation>
    <scope>NUCLEOTIDE SEQUENCE</scope>
    <source>
        <strain evidence="2">PL_HMW_Pooled</strain>
    </source>
</reference>
<dbReference type="Proteomes" id="UP001219518">
    <property type="component" value="Unassembled WGS sequence"/>
</dbReference>
<dbReference type="GO" id="GO:0016301">
    <property type="term" value="F:kinase activity"/>
    <property type="evidence" value="ECO:0007669"/>
    <property type="project" value="UniProtKB-KW"/>
</dbReference>
<sequence length="75" mass="7940">MQPSPPPTPHPAGYRPPVCYIFLCINRHPHCSPLFSSPPPPGPGGTPAWAEGRGRGGRSLEEPSAADIEAHSSLF</sequence>